<dbReference type="AlphaFoldDB" id="A0A074YJI8"/>
<protein>
    <submittedName>
        <fullName evidence="5">Dynamin GTPase</fullName>
    </submittedName>
</protein>
<accession>A0A074YJI8</accession>
<dbReference type="PROSITE" id="PS51388">
    <property type="entry name" value="GED"/>
    <property type="match status" value="1"/>
</dbReference>
<keyword evidence="6" id="KW-1185">Reference proteome</keyword>
<organism evidence="5 6">
    <name type="scientific">Aureobasidium pullulans EXF-150</name>
    <dbReference type="NCBI Taxonomy" id="1043002"/>
    <lineage>
        <taxon>Eukaryota</taxon>
        <taxon>Fungi</taxon>
        <taxon>Dikarya</taxon>
        <taxon>Ascomycota</taxon>
        <taxon>Pezizomycotina</taxon>
        <taxon>Dothideomycetes</taxon>
        <taxon>Dothideomycetidae</taxon>
        <taxon>Dothideales</taxon>
        <taxon>Saccotheciaceae</taxon>
        <taxon>Aureobasidium</taxon>
    </lineage>
</organism>
<dbReference type="GO" id="GO:0000266">
    <property type="term" value="P:mitochondrial fission"/>
    <property type="evidence" value="ECO:0007669"/>
    <property type="project" value="TreeGrafter"/>
</dbReference>
<dbReference type="STRING" id="1043002.A0A074YJI8"/>
<dbReference type="InterPro" id="IPR000375">
    <property type="entry name" value="Dynamin_stalk"/>
</dbReference>
<dbReference type="PANTHER" id="PTHR11566">
    <property type="entry name" value="DYNAMIN"/>
    <property type="match status" value="1"/>
</dbReference>
<dbReference type="GO" id="GO:0048312">
    <property type="term" value="P:intracellular distribution of mitochondria"/>
    <property type="evidence" value="ECO:0007669"/>
    <property type="project" value="TreeGrafter"/>
</dbReference>
<dbReference type="GO" id="GO:0003924">
    <property type="term" value="F:GTPase activity"/>
    <property type="evidence" value="ECO:0007669"/>
    <property type="project" value="InterPro"/>
</dbReference>
<dbReference type="PANTHER" id="PTHR11566:SF215">
    <property type="entry name" value="DYNAMIN GTPASE"/>
    <property type="match status" value="1"/>
</dbReference>
<dbReference type="SMART" id="SM00053">
    <property type="entry name" value="DYNc"/>
    <property type="match status" value="1"/>
</dbReference>
<dbReference type="GO" id="GO:0005525">
    <property type="term" value="F:GTP binding"/>
    <property type="evidence" value="ECO:0007669"/>
    <property type="project" value="InterPro"/>
</dbReference>
<sequence length="720" mass="80408">MHQNHAGMASNMVDPGLLDKIDKLFACGVGDTIPLPQLVVVGDQSSGKSSVLEGITKLPFPRDSGLCTRFATQITFRRAQVTSTVVTVIPHKGATQGYADKLRAWKSVTNAILEPVSFSKTMQEVHKLMGLADTPADGDGKSTFSEDILKVEVSGPEQEHFSVVDVPGIFRTATKGMTTLADAAMVKSMVHRYMINPRSVMLVVIPANVDIATQEILTLAEEADPDGHRTLGVLTKPDLVDPGAEIGVMQLIKGEKHPLNLGWCIVRNLGQQQIQDVAADRSAVEKAFFRDRAPWNELDQDRVGVDALRIRLQEVLASNIRREFPNVKREVLHKLSTAKRALKELGDQRQTPDEQRRFAMDIASRFREIVSLALNGNYSGNSWFDNEPDLMFVTRVVNRNEVFANDIEKCGHTYGFKFDYSSAENVKQDVMSTGGQGIQLRTIKDHVDLEDLITGDRRIDDKIYGNIIDWLSELYKGSRGFELGTFDKNLLSRTMNAQSVKWEPLAHGYILDVIHMAHGFVATLLRHVCPTARVRDGIMSVLMEPLLETYRRALEQVQFVLRVEKNNPQTINHYFNDNLEKSRQKRLRASLEKQATVHPSPFGVAGVSRSMIALDDIVQNHPMSNAEHVVYEVHDILKAYYKVARKRFVDNVCMQAADYLLVTGPNNPLKLFSPQFVSSLTDDQLEEIAGEDAGLRRRRIALAKEVNDMEGGKKILAGVS</sequence>
<dbReference type="GO" id="GO:0005739">
    <property type="term" value="C:mitochondrion"/>
    <property type="evidence" value="ECO:0007669"/>
    <property type="project" value="TreeGrafter"/>
</dbReference>
<feature type="domain" description="Dynamin-type G" evidence="4">
    <location>
        <begin position="32"/>
        <end position="325"/>
    </location>
</feature>
<dbReference type="InterPro" id="IPR020850">
    <property type="entry name" value="GED_dom"/>
</dbReference>
<dbReference type="RefSeq" id="XP_029763238.1">
    <property type="nucleotide sequence ID" value="XM_029909665.1"/>
</dbReference>
<dbReference type="InterPro" id="IPR030381">
    <property type="entry name" value="G_DYNAMIN_dom"/>
</dbReference>
<feature type="domain" description="GED" evidence="3">
    <location>
        <begin position="630"/>
        <end position="720"/>
    </location>
</feature>
<dbReference type="EMBL" id="KL584977">
    <property type="protein sequence ID" value="KEQ87051.1"/>
    <property type="molecule type" value="Genomic_DNA"/>
</dbReference>
<dbReference type="GO" id="GO:0008017">
    <property type="term" value="F:microtubule binding"/>
    <property type="evidence" value="ECO:0007669"/>
    <property type="project" value="TreeGrafter"/>
</dbReference>
<dbReference type="InterPro" id="IPR001401">
    <property type="entry name" value="Dynamin_GTPase"/>
</dbReference>
<dbReference type="Pfam" id="PF01031">
    <property type="entry name" value="Dynamin_M"/>
    <property type="match status" value="1"/>
</dbReference>
<evidence type="ECO:0000259" key="3">
    <source>
        <dbReference type="PROSITE" id="PS51388"/>
    </source>
</evidence>
<dbReference type="GO" id="GO:0006897">
    <property type="term" value="P:endocytosis"/>
    <property type="evidence" value="ECO:0007669"/>
    <property type="project" value="TreeGrafter"/>
</dbReference>
<dbReference type="InterPro" id="IPR022812">
    <property type="entry name" value="Dynamin"/>
</dbReference>
<dbReference type="PRINTS" id="PR00195">
    <property type="entry name" value="DYNAMIN"/>
</dbReference>
<reference evidence="5 6" key="1">
    <citation type="journal article" date="2014" name="BMC Genomics">
        <title>Genome sequencing of four Aureobasidium pullulans varieties: biotechnological potential, stress tolerance, and description of new species.</title>
        <authorList>
            <person name="Gostin Ar C."/>
            <person name="Ohm R.A."/>
            <person name="Kogej T."/>
            <person name="Sonjak S."/>
            <person name="Turk M."/>
            <person name="Zajc J."/>
            <person name="Zalar P."/>
            <person name="Grube M."/>
            <person name="Sun H."/>
            <person name="Han J."/>
            <person name="Sharma A."/>
            <person name="Chiniquy J."/>
            <person name="Ngan C.Y."/>
            <person name="Lipzen A."/>
            <person name="Barry K."/>
            <person name="Grigoriev I.V."/>
            <person name="Gunde-Cimerman N."/>
        </authorList>
    </citation>
    <scope>NUCLEOTIDE SEQUENCE [LARGE SCALE GENOMIC DNA]</scope>
    <source>
        <strain evidence="5 6">EXF-150</strain>
    </source>
</reference>
<dbReference type="Pfam" id="PF00350">
    <property type="entry name" value="Dynamin_N"/>
    <property type="match status" value="1"/>
</dbReference>
<dbReference type="FunFam" id="3.40.50.300:FF:001425">
    <property type="entry name" value="Dynamin GTPase, putative"/>
    <property type="match status" value="1"/>
</dbReference>
<dbReference type="GeneID" id="40751971"/>
<evidence type="ECO:0000256" key="1">
    <source>
        <dbReference type="ARBA" id="ARBA00022741"/>
    </source>
</evidence>
<evidence type="ECO:0000313" key="6">
    <source>
        <dbReference type="Proteomes" id="UP000030706"/>
    </source>
</evidence>
<dbReference type="HOGENOM" id="CLU_008964_7_2_1"/>
<evidence type="ECO:0000313" key="5">
    <source>
        <dbReference type="EMBL" id="KEQ87051.1"/>
    </source>
</evidence>
<dbReference type="GO" id="GO:0016020">
    <property type="term" value="C:membrane"/>
    <property type="evidence" value="ECO:0007669"/>
    <property type="project" value="TreeGrafter"/>
</dbReference>
<dbReference type="Gene3D" id="3.40.50.300">
    <property type="entry name" value="P-loop containing nucleotide triphosphate hydrolases"/>
    <property type="match status" value="1"/>
</dbReference>
<proteinExistence type="predicted"/>
<dbReference type="CDD" id="cd08771">
    <property type="entry name" value="DLP_1"/>
    <property type="match status" value="1"/>
</dbReference>
<keyword evidence="1" id="KW-0547">Nucleotide-binding</keyword>
<gene>
    <name evidence="5" type="ORF">M438DRAFT_403623</name>
</gene>
<keyword evidence="2" id="KW-0342">GTP-binding</keyword>
<dbReference type="InterPro" id="IPR045063">
    <property type="entry name" value="Dynamin_N"/>
</dbReference>
<dbReference type="SUPFAM" id="SSF52540">
    <property type="entry name" value="P-loop containing nucleoside triphosphate hydrolases"/>
    <property type="match status" value="1"/>
</dbReference>
<dbReference type="Proteomes" id="UP000030706">
    <property type="component" value="Unassembled WGS sequence"/>
</dbReference>
<evidence type="ECO:0000259" key="4">
    <source>
        <dbReference type="PROSITE" id="PS51718"/>
    </source>
</evidence>
<name>A0A074YJI8_AURPU</name>
<dbReference type="PROSITE" id="PS51718">
    <property type="entry name" value="G_DYNAMIN_2"/>
    <property type="match status" value="1"/>
</dbReference>
<dbReference type="GO" id="GO:0016559">
    <property type="term" value="P:peroxisome fission"/>
    <property type="evidence" value="ECO:0007669"/>
    <property type="project" value="TreeGrafter"/>
</dbReference>
<dbReference type="GO" id="GO:0005874">
    <property type="term" value="C:microtubule"/>
    <property type="evidence" value="ECO:0007669"/>
    <property type="project" value="TreeGrafter"/>
</dbReference>
<evidence type="ECO:0000256" key="2">
    <source>
        <dbReference type="ARBA" id="ARBA00023134"/>
    </source>
</evidence>
<dbReference type="InterPro" id="IPR027417">
    <property type="entry name" value="P-loop_NTPase"/>
</dbReference>
<dbReference type="OrthoDB" id="415706at2759"/>